<protein>
    <recommendedName>
        <fullName evidence="1">Pyrrolo-quinoline quinone repeat domain-containing protein</fullName>
    </recommendedName>
</protein>
<sequence length="388" mass="43500">MREFNTNEGIGGFTVGYYSTDSVQATNASWTRQSRFVGPSKPSVKTVCEVPIAVKENHFVINNKRDLLFGGDGEFYNVNIGGKINWHYKDLRNIIDRFFFTSPIIMKSGYVLFGTSGAWNSKGHKVIALDINGNIEWEFSCEDGVSSTCVTDSEGNIYFTTYGSKLYSIDLKGNLRWIFRYEAEFSLTPVISKDCKIYISSNDEFMMILDLSGNLLEKFEIGTCGPHSFPVLDQRGNLYFKTNMIDDIQLISLDSVGTTNWLFSPKRGDIITSPALSEAGFIFVGATFFQLICVDCAGTEMWTTEVEGFMSHPPIVDVNSNIYTVSYKEIRGKGYSYLQSFSQEGKESWKIKMEGILTLPVLSSDGEIVLLLNKTSGWSQQTQIITVT</sequence>
<dbReference type="InterPro" id="IPR011047">
    <property type="entry name" value="Quinoprotein_ADH-like_sf"/>
</dbReference>
<proteinExistence type="predicted"/>
<dbReference type="PANTHER" id="PTHR34512:SF30">
    <property type="entry name" value="OUTER MEMBRANE PROTEIN ASSEMBLY FACTOR BAMB"/>
    <property type="match status" value="1"/>
</dbReference>
<evidence type="ECO:0000313" key="3">
    <source>
        <dbReference type="Proteomes" id="UP000838324"/>
    </source>
</evidence>
<dbReference type="Proteomes" id="UP000838324">
    <property type="component" value="Unassembled WGS sequence"/>
</dbReference>
<keyword evidence="3" id="KW-1185">Reference proteome</keyword>
<reference evidence="2" key="1">
    <citation type="submission" date="2022-01" db="EMBL/GenBank/DDBJ databases">
        <authorList>
            <person name="Criscuolo A."/>
        </authorList>
    </citation>
    <scope>NUCLEOTIDE SEQUENCE</scope>
    <source>
        <strain evidence="2">CIP111892</strain>
    </source>
</reference>
<evidence type="ECO:0000259" key="1">
    <source>
        <dbReference type="Pfam" id="PF13360"/>
    </source>
</evidence>
<dbReference type="RefSeq" id="WP_236329714.1">
    <property type="nucleotide sequence ID" value="NZ_CAKMMG010000001.1"/>
</dbReference>
<organism evidence="2 3">
    <name type="scientific">Paenibacillus auburnensis</name>
    <dbReference type="NCBI Taxonomy" id="2905649"/>
    <lineage>
        <taxon>Bacteria</taxon>
        <taxon>Bacillati</taxon>
        <taxon>Bacillota</taxon>
        <taxon>Bacilli</taxon>
        <taxon>Bacillales</taxon>
        <taxon>Paenibacillaceae</taxon>
        <taxon>Paenibacillus</taxon>
    </lineage>
</organism>
<dbReference type="SMART" id="SM00564">
    <property type="entry name" value="PQQ"/>
    <property type="match status" value="5"/>
</dbReference>
<gene>
    <name evidence="2" type="primary">yxaL</name>
    <name evidence="2" type="ORF">PAECIP111892_00654</name>
</gene>
<comment type="caution">
    <text evidence="2">The sequence shown here is derived from an EMBL/GenBank/DDBJ whole genome shotgun (WGS) entry which is preliminary data.</text>
</comment>
<dbReference type="Pfam" id="PF13360">
    <property type="entry name" value="PQQ_2"/>
    <property type="match status" value="1"/>
</dbReference>
<name>A0ABM9BP41_9BACL</name>
<accession>A0ABM9BP41</accession>
<dbReference type="SUPFAM" id="SSF50998">
    <property type="entry name" value="Quinoprotein alcohol dehydrogenase-like"/>
    <property type="match status" value="1"/>
</dbReference>
<dbReference type="PANTHER" id="PTHR34512">
    <property type="entry name" value="CELL SURFACE PROTEIN"/>
    <property type="match status" value="1"/>
</dbReference>
<feature type="domain" description="Pyrrolo-quinoline quinone repeat" evidence="1">
    <location>
        <begin position="257"/>
        <end position="364"/>
    </location>
</feature>
<dbReference type="Gene3D" id="2.130.10.10">
    <property type="entry name" value="YVTN repeat-like/Quinoprotein amine dehydrogenase"/>
    <property type="match status" value="1"/>
</dbReference>
<dbReference type="EMBL" id="CAKMMG010000001">
    <property type="protein sequence ID" value="CAH1191483.1"/>
    <property type="molecule type" value="Genomic_DNA"/>
</dbReference>
<dbReference type="InterPro" id="IPR018391">
    <property type="entry name" value="PQQ_b-propeller_rpt"/>
</dbReference>
<evidence type="ECO:0000313" key="2">
    <source>
        <dbReference type="EMBL" id="CAH1191483.1"/>
    </source>
</evidence>
<dbReference type="InterPro" id="IPR015943">
    <property type="entry name" value="WD40/YVTN_repeat-like_dom_sf"/>
</dbReference>
<dbReference type="InterPro" id="IPR002372">
    <property type="entry name" value="PQQ_rpt_dom"/>
</dbReference>